<evidence type="ECO:0000313" key="4">
    <source>
        <dbReference type="Proteomes" id="UP000235392"/>
    </source>
</evidence>
<reference evidence="3 4" key="1">
    <citation type="submission" date="2017-11" db="EMBL/GenBank/DDBJ databases">
        <title>De novo assembly and phasing of dikaryotic genomes from two isolates of Puccinia coronata f. sp. avenae, the causal agent of oat crown rust.</title>
        <authorList>
            <person name="Miller M.E."/>
            <person name="Zhang Y."/>
            <person name="Omidvar V."/>
            <person name="Sperschneider J."/>
            <person name="Schwessinger B."/>
            <person name="Raley C."/>
            <person name="Palmer J.M."/>
            <person name="Garnica D."/>
            <person name="Upadhyaya N."/>
            <person name="Rathjen J."/>
            <person name="Taylor J.M."/>
            <person name="Park R.F."/>
            <person name="Dodds P.N."/>
            <person name="Hirsch C.D."/>
            <person name="Kianian S.F."/>
            <person name="Figueroa M."/>
        </authorList>
    </citation>
    <scope>NUCLEOTIDE SEQUENCE [LARGE SCALE GENOMIC DNA]</scope>
    <source>
        <strain evidence="1">12NC29</strain>
        <strain evidence="2">12SD80</strain>
    </source>
</reference>
<organism evidence="2 4">
    <name type="scientific">Puccinia coronata f. sp. avenae</name>
    <dbReference type="NCBI Taxonomy" id="200324"/>
    <lineage>
        <taxon>Eukaryota</taxon>
        <taxon>Fungi</taxon>
        <taxon>Dikarya</taxon>
        <taxon>Basidiomycota</taxon>
        <taxon>Pucciniomycotina</taxon>
        <taxon>Pucciniomycetes</taxon>
        <taxon>Pucciniales</taxon>
        <taxon>Pucciniaceae</taxon>
        <taxon>Puccinia</taxon>
    </lineage>
</organism>
<dbReference type="Proteomes" id="UP000235388">
    <property type="component" value="Unassembled WGS sequence"/>
</dbReference>
<evidence type="ECO:0000313" key="3">
    <source>
        <dbReference type="Proteomes" id="UP000235388"/>
    </source>
</evidence>
<name>A0A2N5U5U1_9BASI</name>
<dbReference type="Proteomes" id="UP000235392">
    <property type="component" value="Unassembled WGS sequence"/>
</dbReference>
<dbReference type="EMBL" id="PGCJ01000532">
    <property type="protein sequence ID" value="PLW26603.1"/>
    <property type="molecule type" value="Genomic_DNA"/>
</dbReference>
<comment type="caution">
    <text evidence="2">The sequence shown here is derived from an EMBL/GenBank/DDBJ whole genome shotgun (WGS) entry which is preliminary data.</text>
</comment>
<keyword evidence="3" id="KW-1185">Reference proteome</keyword>
<protein>
    <submittedName>
        <fullName evidence="2">Uncharacterized protein</fullName>
    </submittedName>
</protein>
<gene>
    <name evidence="1" type="ORF">PCANC_25860</name>
    <name evidence="2" type="ORF">PCASD_17567</name>
</gene>
<dbReference type="AlphaFoldDB" id="A0A2N5U5U1"/>
<proteinExistence type="predicted"/>
<evidence type="ECO:0000313" key="2">
    <source>
        <dbReference type="EMBL" id="PLW33123.1"/>
    </source>
</evidence>
<sequence length="92" mass="10392">MSPRLVPRTRTLQIYFLFDHLVPLQDKTTYGFLLVEQAVVQAKQWLQAIQHEIATLKKQKHGRQFHSSLGIPFFAPAGNSGTNMGLKALEST</sequence>
<evidence type="ECO:0000313" key="1">
    <source>
        <dbReference type="EMBL" id="PLW26603.1"/>
    </source>
</evidence>
<accession>A0A2N5U5U1</accession>
<dbReference type="EMBL" id="PGCI01000227">
    <property type="protein sequence ID" value="PLW33123.1"/>
    <property type="molecule type" value="Genomic_DNA"/>
</dbReference>